<organism evidence="1 2">
    <name type="scientific">Dermacentor silvarum</name>
    <name type="common">Tick</name>
    <dbReference type="NCBI Taxonomy" id="543639"/>
    <lineage>
        <taxon>Eukaryota</taxon>
        <taxon>Metazoa</taxon>
        <taxon>Ecdysozoa</taxon>
        <taxon>Arthropoda</taxon>
        <taxon>Chelicerata</taxon>
        <taxon>Arachnida</taxon>
        <taxon>Acari</taxon>
        <taxon>Parasitiformes</taxon>
        <taxon>Ixodida</taxon>
        <taxon>Ixodoidea</taxon>
        <taxon>Ixodidae</taxon>
        <taxon>Rhipicephalinae</taxon>
        <taxon>Dermacentor</taxon>
    </lineage>
</organism>
<dbReference type="Proteomes" id="UP000821865">
    <property type="component" value="Chromosome 4"/>
</dbReference>
<evidence type="ECO:0000313" key="1">
    <source>
        <dbReference type="EMBL" id="KAH7954831.1"/>
    </source>
</evidence>
<evidence type="ECO:0000313" key="2">
    <source>
        <dbReference type="Proteomes" id="UP000821865"/>
    </source>
</evidence>
<protein>
    <submittedName>
        <fullName evidence="1">Uncharacterized protein</fullName>
    </submittedName>
</protein>
<reference evidence="1" key="1">
    <citation type="submission" date="2020-05" db="EMBL/GenBank/DDBJ databases">
        <title>Large-scale comparative analyses of tick genomes elucidate their genetic diversity and vector capacities.</title>
        <authorList>
            <person name="Jia N."/>
            <person name="Wang J."/>
            <person name="Shi W."/>
            <person name="Du L."/>
            <person name="Sun Y."/>
            <person name="Zhan W."/>
            <person name="Jiang J."/>
            <person name="Wang Q."/>
            <person name="Zhang B."/>
            <person name="Ji P."/>
            <person name="Sakyi L.B."/>
            <person name="Cui X."/>
            <person name="Yuan T."/>
            <person name="Jiang B."/>
            <person name="Yang W."/>
            <person name="Lam T.T.-Y."/>
            <person name="Chang Q."/>
            <person name="Ding S."/>
            <person name="Wang X."/>
            <person name="Zhu J."/>
            <person name="Ruan X."/>
            <person name="Zhao L."/>
            <person name="Wei J."/>
            <person name="Que T."/>
            <person name="Du C."/>
            <person name="Cheng J."/>
            <person name="Dai P."/>
            <person name="Han X."/>
            <person name="Huang E."/>
            <person name="Gao Y."/>
            <person name="Liu J."/>
            <person name="Shao H."/>
            <person name="Ye R."/>
            <person name="Li L."/>
            <person name="Wei W."/>
            <person name="Wang X."/>
            <person name="Wang C."/>
            <person name="Yang T."/>
            <person name="Huo Q."/>
            <person name="Li W."/>
            <person name="Guo W."/>
            <person name="Chen H."/>
            <person name="Zhou L."/>
            <person name="Ni X."/>
            <person name="Tian J."/>
            <person name="Zhou Y."/>
            <person name="Sheng Y."/>
            <person name="Liu T."/>
            <person name="Pan Y."/>
            <person name="Xia L."/>
            <person name="Li J."/>
            <person name="Zhao F."/>
            <person name="Cao W."/>
        </authorList>
    </citation>
    <scope>NUCLEOTIDE SEQUENCE</scope>
    <source>
        <strain evidence="1">Dsil-2018</strain>
    </source>
</reference>
<keyword evidence="2" id="KW-1185">Reference proteome</keyword>
<comment type="caution">
    <text evidence="1">The sequence shown here is derived from an EMBL/GenBank/DDBJ whole genome shotgun (WGS) entry which is preliminary data.</text>
</comment>
<accession>A0ACB8D0F9</accession>
<name>A0ACB8D0F9_DERSI</name>
<dbReference type="EMBL" id="CM023473">
    <property type="protein sequence ID" value="KAH7954831.1"/>
    <property type="molecule type" value="Genomic_DNA"/>
</dbReference>
<proteinExistence type="predicted"/>
<sequence length="268" mass="29361">MSVTPSISEKGFRIIVAANEKTENTLPVSYKRKVIGTGGYSREPLPGLATLAGPAAGHLVTPSPPAGDRKCEPPADHYYVAARLRRNLLRREKITKAVSLARTEHAGDPPCRQYLCSRTGRKPPETIRGGSGVPKRCLLTPDALGRLCARARAERRHQIDADGGDGGARGDDCPFRHCEAALGTETVCPAWKEGNCMKKSCKFRHMESRKNRSQIPCYWENQPSGCRKPHCVFLHSRPRAAIPDVLGAQRAPGCEWLCFILVAFALNP</sequence>
<gene>
    <name evidence="1" type="ORF">HPB49_021971</name>
</gene>